<dbReference type="AlphaFoldDB" id="A0A0G9HFM7"/>
<dbReference type="EMBL" id="CP017480">
    <property type="protein sequence ID" value="APG04864.1"/>
    <property type="molecule type" value="Genomic_DNA"/>
</dbReference>
<keyword evidence="2" id="KW-1185">Reference proteome</keyword>
<dbReference type="STRING" id="1440763.BJI69_13820"/>
<dbReference type="PATRIC" id="fig|1440763.5.peg.3085"/>
<organism evidence="1 2">
    <name type="scientific">Luteibacter rhizovicinus DSM 16549</name>
    <dbReference type="NCBI Taxonomy" id="1440763"/>
    <lineage>
        <taxon>Bacteria</taxon>
        <taxon>Pseudomonadati</taxon>
        <taxon>Pseudomonadota</taxon>
        <taxon>Gammaproteobacteria</taxon>
        <taxon>Lysobacterales</taxon>
        <taxon>Rhodanobacteraceae</taxon>
        <taxon>Luteibacter</taxon>
    </lineage>
</organism>
<evidence type="ECO:0000313" key="2">
    <source>
        <dbReference type="Proteomes" id="UP000182987"/>
    </source>
</evidence>
<gene>
    <name evidence="1" type="ORF">BJI69_13820</name>
</gene>
<protein>
    <submittedName>
        <fullName evidence="1">Uncharacterized protein</fullName>
    </submittedName>
</protein>
<name>A0A0G9HFM7_9GAMM</name>
<dbReference type="RefSeq" id="WP_046966122.1">
    <property type="nucleotide sequence ID" value="NZ_CP017480.1"/>
</dbReference>
<dbReference type="Proteomes" id="UP000182987">
    <property type="component" value="Chromosome"/>
</dbReference>
<evidence type="ECO:0000313" key="1">
    <source>
        <dbReference type="EMBL" id="APG04864.1"/>
    </source>
</evidence>
<accession>A0A0G9HFM7</accession>
<reference evidence="2" key="1">
    <citation type="submission" date="2016-09" db="EMBL/GenBank/DDBJ databases">
        <authorList>
            <person name="Lysoe E."/>
        </authorList>
    </citation>
    <scope>NUCLEOTIDE SEQUENCE [LARGE SCALE GENOMIC DNA]</scope>
    <source>
        <strain evidence="2">LJ96T</strain>
    </source>
</reference>
<proteinExistence type="predicted"/>
<sequence length="169" mass="18452">MDELTAFATHGAKLLESVKGDLTGDGQGGALLVLDPPPTVNGEPGQEPFRLVVLLLRDPTGQFKRVSENGRLVPCSRCGGAAGDPYAYSRVGKGQFTVVVGGGSRERWSDEYSFTYQATKRDWFVSSVTRKVFDTETEKEKHIDLTTQELGTISFTDFDPSHLPEVTLP</sequence>
<dbReference type="KEGG" id="lrz:BJI69_13820"/>